<sequence>MESKALNLTSDIGLWNYVETWCSHIRFLSEFQNCSDRYTLDIRRSPDKVREAALVLFGTIVL</sequence>
<evidence type="ECO:0000313" key="1">
    <source>
        <dbReference type="EMBL" id="PNV74425.1"/>
    </source>
</evidence>
<name>A0ABX4YGP9_9LEPT</name>
<protein>
    <submittedName>
        <fullName evidence="1">Uncharacterized protein</fullName>
    </submittedName>
</protein>
<dbReference type="EMBL" id="MCRM02000014">
    <property type="protein sequence ID" value="PNV74425.1"/>
    <property type="molecule type" value="Genomic_DNA"/>
</dbReference>
<accession>A0ABX4YGP9</accession>
<organism evidence="1 2">
    <name type="scientific">Leptospira inadai serovar Lyme</name>
    <dbReference type="NCBI Taxonomy" id="293084"/>
    <lineage>
        <taxon>Bacteria</taxon>
        <taxon>Pseudomonadati</taxon>
        <taxon>Spirochaetota</taxon>
        <taxon>Spirochaetia</taxon>
        <taxon>Leptospirales</taxon>
        <taxon>Leptospiraceae</taxon>
        <taxon>Leptospira</taxon>
    </lineage>
</organism>
<dbReference type="Proteomes" id="UP000094669">
    <property type="component" value="Unassembled WGS sequence"/>
</dbReference>
<reference evidence="1" key="1">
    <citation type="submission" date="2018-01" db="EMBL/GenBank/DDBJ databases">
        <title>Genomic characterization of Leptospira inadai serogroup Lyme isolated from captured rat in Brazil and comparative analysis with human reference strain.</title>
        <authorList>
            <person name="Moreno L.Z."/>
            <person name="Loureiro A.P."/>
            <person name="Miraglia F."/>
            <person name="Kremer F.S."/>
            <person name="Eslabao M.R."/>
            <person name="Dellagostin O.A."/>
            <person name="Lilenbaum W."/>
            <person name="Moreno A.M."/>
        </authorList>
    </citation>
    <scope>NUCLEOTIDE SEQUENCE [LARGE SCALE GENOMIC DNA]</scope>
    <source>
        <strain evidence="1">M34/99</strain>
    </source>
</reference>
<evidence type="ECO:0000313" key="2">
    <source>
        <dbReference type="Proteomes" id="UP000094669"/>
    </source>
</evidence>
<keyword evidence="2" id="KW-1185">Reference proteome</keyword>
<comment type="caution">
    <text evidence="1">The sequence shown here is derived from an EMBL/GenBank/DDBJ whole genome shotgun (WGS) entry which is preliminary data.</text>
</comment>
<proteinExistence type="predicted"/>
<gene>
    <name evidence="1" type="ORF">BES34_013760</name>
</gene>